<feature type="binding site" evidence="9">
    <location>
        <position position="17"/>
    </location>
    <ligand>
        <name>ATP</name>
        <dbReference type="ChEBI" id="CHEBI:30616"/>
    </ligand>
</feature>
<dbReference type="GO" id="GO:0005524">
    <property type="term" value="F:ATP binding"/>
    <property type="evidence" value="ECO:0000318"/>
    <property type="project" value="GO_Central"/>
</dbReference>
<dbReference type="STRING" id="402676.B6K532"/>
<keyword evidence="8 9" id="KW-0539">Nucleus</keyword>
<dbReference type="HOGENOM" id="CLU_079096_3_1_1"/>
<keyword evidence="12" id="KW-1185">Reference proteome</keyword>
<dbReference type="EC" id="2.7.4.3" evidence="9"/>
<dbReference type="JaponicusDB" id="SJAG_03798">
    <property type="gene designation" value="fap7"/>
</dbReference>
<organism evidence="10 12">
    <name type="scientific">Schizosaccharomyces japonicus (strain yFS275 / FY16936)</name>
    <name type="common">Fission yeast</name>
    <dbReference type="NCBI Taxonomy" id="402676"/>
    <lineage>
        <taxon>Eukaryota</taxon>
        <taxon>Fungi</taxon>
        <taxon>Dikarya</taxon>
        <taxon>Ascomycota</taxon>
        <taxon>Taphrinomycotina</taxon>
        <taxon>Schizosaccharomycetes</taxon>
        <taxon>Schizosaccharomycetales</taxon>
        <taxon>Schizosaccharomycetaceae</taxon>
        <taxon>Schizosaccharomyces</taxon>
    </lineage>
</organism>
<evidence type="ECO:0000256" key="7">
    <source>
        <dbReference type="ARBA" id="ARBA00022840"/>
    </source>
</evidence>
<keyword evidence="2 9" id="KW-0690">Ribosome biogenesis</keyword>
<dbReference type="OMA" id="QCEIFGT"/>
<dbReference type="GO" id="GO:0042274">
    <property type="term" value="P:ribosomal small subunit biogenesis"/>
    <property type="evidence" value="ECO:0007669"/>
    <property type="project" value="UniProtKB-UniRule"/>
</dbReference>
<dbReference type="InterPro" id="IPR020618">
    <property type="entry name" value="Adenyl_kinase_AK6"/>
</dbReference>
<evidence type="ECO:0000256" key="8">
    <source>
        <dbReference type="ARBA" id="ARBA00023242"/>
    </source>
</evidence>
<dbReference type="InterPro" id="IPR027417">
    <property type="entry name" value="P-loop_NTPase"/>
</dbReference>
<dbReference type="FunFam" id="3.40.50.300:FF:003001">
    <property type="entry name" value="Adenylate kinase isoenzyme 6"/>
    <property type="match status" value="1"/>
</dbReference>
<proteinExistence type="inferred from homology"/>
<dbReference type="GO" id="GO:0016887">
    <property type="term" value="F:ATP hydrolysis activity"/>
    <property type="evidence" value="ECO:0007669"/>
    <property type="project" value="UniProtKB-UniRule"/>
</dbReference>
<evidence type="ECO:0000256" key="6">
    <source>
        <dbReference type="ARBA" id="ARBA00022777"/>
    </source>
</evidence>
<evidence type="ECO:0000256" key="5">
    <source>
        <dbReference type="ARBA" id="ARBA00022741"/>
    </source>
</evidence>
<dbReference type="Proteomes" id="UP000001744">
    <property type="component" value="Unassembled WGS sequence"/>
</dbReference>
<dbReference type="VEuPathDB" id="FungiDB:SJAG_03798"/>
<feature type="binding site" evidence="9">
    <location>
        <position position="20"/>
    </location>
    <ligand>
        <name>ATP</name>
        <dbReference type="ChEBI" id="CHEBI:30616"/>
    </ligand>
</feature>
<evidence type="ECO:0000313" key="12">
    <source>
        <dbReference type="Proteomes" id="UP000001744"/>
    </source>
</evidence>
<comment type="function">
    <text evidence="9">Broad-specificity nucleoside monophosphate (NMP) kinase that catalyzes the reversible transfer of the terminal phosphate group between nucleoside triphosphates and monophosphates. Has also ATPase activity. Involved in the late cytoplasmic maturation steps of the 40S ribosomal particles, specifically 18S rRNA maturation. While NMP activity is not required for ribosome maturation, ATPase activity is. Associates transiently with small ribosomal subunit protein uS11. ATP hydrolysis breaks the interaction with uS11. May temporarily remove uS11 from the ribosome to enable a conformational change of the ribosomal RNA that is needed for the final maturation step of the small ribosomal subunit. Its NMP activity may have a role in nuclear energy homeostasis.</text>
</comment>
<evidence type="ECO:0000256" key="9">
    <source>
        <dbReference type="HAMAP-Rule" id="MF_03173"/>
    </source>
</evidence>
<feature type="binding site" evidence="9">
    <location>
        <position position="21"/>
    </location>
    <ligand>
        <name>ATP</name>
        <dbReference type="ChEBI" id="CHEBI:30616"/>
    </ligand>
</feature>
<keyword evidence="5 9" id="KW-0547">Nucleotide-binding</keyword>
<keyword evidence="3 9" id="KW-0698">rRNA processing</keyword>
<dbReference type="GO" id="GO:0004017">
    <property type="term" value="F:AMP kinase activity"/>
    <property type="evidence" value="ECO:0000318"/>
    <property type="project" value="GO_Central"/>
</dbReference>
<dbReference type="Gene3D" id="3.40.50.300">
    <property type="entry name" value="P-loop containing nucleotide triphosphate hydrolases"/>
    <property type="match status" value="1"/>
</dbReference>
<evidence type="ECO:0000256" key="3">
    <source>
        <dbReference type="ARBA" id="ARBA00022552"/>
    </source>
</evidence>
<keyword evidence="7 9" id="KW-0067">ATP-binding</keyword>
<comment type="catalytic activity">
    <reaction evidence="9">
        <text>AMP + ATP = 2 ADP</text>
        <dbReference type="Rhea" id="RHEA:12973"/>
        <dbReference type="ChEBI" id="CHEBI:30616"/>
        <dbReference type="ChEBI" id="CHEBI:456215"/>
        <dbReference type="ChEBI" id="CHEBI:456216"/>
        <dbReference type="EC" id="2.7.4.3"/>
    </reaction>
</comment>
<comment type="subcellular location">
    <subcellularLocation>
        <location evidence="9">Cytoplasm</location>
    </subcellularLocation>
    <subcellularLocation>
        <location evidence="9">Nucleus</location>
    </subcellularLocation>
</comment>
<comment type="caution">
    <text evidence="9">Lacks conserved residue(s) required for the propagation of feature annotation.</text>
</comment>
<dbReference type="SUPFAM" id="SSF52540">
    <property type="entry name" value="P-loop containing nucleoside triphosphate hydrolases"/>
    <property type="match status" value="1"/>
</dbReference>
<reference evidence="10 12" key="1">
    <citation type="journal article" date="2011" name="Science">
        <title>Comparative functional genomics of the fission yeasts.</title>
        <authorList>
            <person name="Rhind N."/>
            <person name="Chen Z."/>
            <person name="Yassour M."/>
            <person name="Thompson D.A."/>
            <person name="Haas B.J."/>
            <person name="Habib N."/>
            <person name="Wapinski I."/>
            <person name="Roy S."/>
            <person name="Lin M.F."/>
            <person name="Heiman D.I."/>
            <person name="Young S.K."/>
            <person name="Furuya K."/>
            <person name="Guo Y."/>
            <person name="Pidoux A."/>
            <person name="Chen H.M."/>
            <person name="Robbertse B."/>
            <person name="Goldberg J.M."/>
            <person name="Aoki K."/>
            <person name="Bayne E.H."/>
            <person name="Berlin A.M."/>
            <person name="Desjardins C.A."/>
            <person name="Dobbs E."/>
            <person name="Dukaj L."/>
            <person name="Fan L."/>
            <person name="FitzGerald M.G."/>
            <person name="French C."/>
            <person name="Gujja S."/>
            <person name="Hansen K."/>
            <person name="Keifenheim D."/>
            <person name="Levin J.Z."/>
            <person name="Mosher R.A."/>
            <person name="Mueller C.A."/>
            <person name="Pfiffner J."/>
            <person name="Priest M."/>
            <person name="Russ C."/>
            <person name="Smialowska A."/>
            <person name="Swoboda P."/>
            <person name="Sykes S.M."/>
            <person name="Vaughn M."/>
            <person name="Vengrova S."/>
            <person name="Yoder R."/>
            <person name="Zeng Q."/>
            <person name="Allshire R."/>
            <person name="Baulcombe D."/>
            <person name="Birren B.W."/>
            <person name="Brown W."/>
            <person name="Ekwall K."/>
            <person name="Kellis M."/>
            <person name="Leatherwood J."/>
            <person name="Levin H."/>
            <person name="Margalit H."/>
            <person name="Martienssen R."/>
            <person name="Nieduszynski C.A."/>
            <person name="Spatafora J.W."/>
            <person name="Friedman N."/>
            <person name="Dalgaard J.Z."/>
            <person name="Baumann P."/>
            <person name="Niki H."/>
            <person name="Regev A."/>
            <person name="Nusbaum C."/>
        </authorList>
    </citation>
    <scope>NUCLEOTIDE SEQUENCE [LARGE SCALE GENOMIC DNA]</scope>
    <source>
        <strain evidence="12">yFS275 / FY16936</strain>
    </source>
</reference>
<dbReference type="Pfam" id="PF13238">
    <property type="entry name" value="AAA_18"/>
    <property type="match status" value="1"/>
</dbReference>
<dbReference type="GO" id="GO:0005634">
    <property type="term" value="C:nucleus"/>
    <property type="evidence" value="ECO:0000318"/>
    <property type="project" value="GO_Central"/>
</dbReference>
<dbReference type="eggNOG" id="KOG3347">
    <property type="taxonomic scope" value="Eukaryota"/>
</dbReference>
<accession>B6K532</accession>
<evidence type="ECO:0000313" key="11">
    <source>
        <dbReference type="JaponicusDB" id="SJAG_03798"/>
    </source>
</evidence>
<keyword evidence="1 9" id="KW-0963">Cytoplasm</keyword>
<feature type="binding site" evidence="9">
    <location>
        <position position="113"/>
    </location>
    <ligand>
        <name>ATP</name>
        <dbReference type="ChEBI" id="CHEBI:30616"/>
    </ligand>
</feature>
<keyword evidence="4 9" id="KW-0808">Transferase</keyword>
<feature type="binding site" evidence="9">
    <location>
        <position position="19"/>
    </location>
    <ligand>
        <name>ATP</name>
        <dbReference type="ChEBI" id="CHEBI:30616"/>
    </ligand>
</feature>
<evidence type="ECO:0000313" key="10">
    <source>
        <dbReference type="EMBL" id="EEB08636.1"/>
    </source>
</evidence>
<dbReference type="HAMAP" id="MF_00039">
    <property type="entry name" value="Adenylate_kinase_AK6"/>
    <property type="match status" value="1"/>
</dbReference>
<comment type="subunit">
    <text evidence="9">Interacts with small ribosomal subunit protein uS11. Not a structural component of 43S pre-ribosomes, but transiently interacts with them by binding to uS11.</text>
</comment>
<dbReference type="GeneID" id="7050440"/>
<evidence type="ECO:0000256" key="2">
    <source>
        <dbReference type="ARBA" id="ARBA00022517"/>
    </source>
</evidence>
<dbReference type="PANTHER" id="PTHR12595:SF0">
    <property type="entry name" value="ADENYLATE KINASE ISOENZYME 6"/>
    <property type="match status" value="1"/>
</dbReference>
<name>B6K532_SCHJY</name>
<gene>
    <name evidence="11" type="primary">fap7</name>
    <name evidence="10" type="ORF">SJAG_03798</name>
</gene>
<dbReference type="OrthoDB" id="10251185at2759"/>
<feature type="binding site" evidence="9">
    <location>
        <position position="22"/>
    </location>
    <ligand>
        <name>ATP</name>
        <dbReference type="ChEBI" id="CHEBI:30616"/>
    </ligand>
</feature>
<dbReference type="RefSeq" id="XP_002174929.1">
    <property type="nucleotide sequence ID" value="XM_002174893.2"/>
</dbReference>
<comment type="catalytic activity">
    <reaction evidence="9">
        <text>ATP + H2O = ADP + phosphate + H(+)</text>
        <dbReference type="Rhea" id="RHEA:13065"/>
        <dbReference type="ChEBI" id="CHEBI:15377"/>
        <dbReference type="ChEBI" id="CHEBI:15378"/>
        <dbReference type="ChEBI" id="CHEBI:30616"/>
        <dbReference type="ChEBI" id="CHEBI:43474"/>
        <dbReference type="ChEBI" id="CHEBI:456216"/>
    </reaction>
</comment>
<dbReference type="GO" id="GO:0006364">
    <property type="term" value="P:rRNA processing"/>
    <property type="evidence" value="ECO:0007669"/>
    <property type="project" value="UniProtKB-KW"/>
</dbReference>
<dbReference type="EMBL" id="KE651167">
    <property type="protein sequence ID" value="EEB08636.1"/>
    <property type="molecule type" value="Genomic_DNA"/>
</dbReference>
<evidence type="ECO:0000256" key="1">
    <source>
        <dbReference type="ARBA" id="ARBA00022490"/>
    </source>
</evidence>
<dbReference type="PANTHER" id="PTHR12595">
    <property type="entry name" value="POS9-ACTIVATING FACTOR FAP7-RELATED"/>
    <property type="match status" value="1"/>
</dbReference>
<dbReference type="GO" id="GO:0005737">
    <property type="term" value="C:cytoplasm"/>
    <property type="evidence" value="ECO:0000318"/>
    <property type="project" value="GO_Central"/>
</dbReference>
<evidence type="ECO:0000256" key="4">
    <source>
        <dbReference type="ARBA" id="ARBA00022679"/>
    </source>
</evidence>
<comment type="similarity">
    <text evidence="9">Belongs to the adenylate kinase family. AK6 subfamily.</text>
</comment>
<keyword evidence="6 9" id="KW-0418">Kinase</keyword>
<feature type="region of interest" description="NMPbind" evidence="9">
    <location>
        <begin position="37"/>
        <end position="60"/>
    </location>
</feature>
<protein>
    <recommendedName>
        <fullName evidence="9">Adenylate kinase isoenzyme 6 homolog</fullName>
        <shortName evidence="9">AK6</shortName>
        <ecNumber evidence="9">2.7.4.3</ecNumber>
    </recommendedName>
    <alternativeName>
        <fullName evidence="9">Dual activity adenylate kinase/ATPase</fullName>
        <shortName evidence="9">AK/ATPase</shortName>
    </alternativeName>
</protein>
<feature type="region of interest" description="LID" evidence="9">
    <location>
        <begin position="112"/>
        <end position="122"/>
    </location>
</feature>
<sequence length="174" mass="20282">MSEARKLPNIIICGTPGTGKTTLAEQLADATELEHVNIGTVVKEHSLHFGYDEKWQTYDVDEDKLMDYLEERVKQGGCIIDWHTCDMFPEEWIDLVLVLRTDHSKLWERLEGRKYPLHKIQENNEAEIMQVCLDEAREAFDENVVIELPSDSPSDMDSNIERVLQWLEAWKKNH</sequence>
<dbReference type="AlphaFoldDB" id="B6K532"/>